<evidence type="ECO:0000313" key="2">
    <source>
        <dbReference type="Proteomes" id="UP001154015"/>
    </source>
</evidence>
<dbReference type="EMBL" id="CAKXYP010000028">
    <property type="protein sequence ID" value="CAH9419898.1"/>
    <property type="molecule type" value="Genomic_DNA"/>
</dbReference>
<sequence>MCTQDGTLYAWECNVRRTATTTAQAMVSRLTGGGRPAWSTGTVTGIEPMTFDKTVGHLSEAGLDCQPGESEGVLPYADRHPDGRSWRYTALAPTHTRLTELEVRLAATLGHEVL</sequence>
<keyword evidence="2" id="KW-1185">Reference proteome</keyword>
<accession>A0ABM9H8B4</accession>
<dbReference type="Proteomes" id="UP001154015">
    <property type="component" value="Unassembled WGS sequence"/>
</dbReference>
<proteinExistence type="predicted"/>
<gene>
    <name evidence="1" type="ORF">SGL43_06954</name>
</gene>
<name>A0ABM9H8B4_STRGL</name>
<reference evidence="1" key="1">
    <citation type="submission" date="2022-03" db="EMBL/GenBank/DDBJ databases">
        <authorList>
            <person name="Leyn A S."/>
        </authorList>
    </citation>
    <scope>NUCLEOTIDE SEQUENCE</scope>
    <source>
        <strain evidence="1">Streptomyces globisporus 4-3</strain>
    </source>
</reference>
<comment type="caution">
    <text evidence="1">The sequence shown here is derived from an EMBL/GenBank/DDBJ whole genome shotgun (WGS) entry which is preliminary data.</text>
</comment>
<organism evidence="1 2">
    <name type="scientific">Streptomyces globisporus</name>
    <dbReference type="NCBI Taxonomy" id="1908"/>
    <lineage>
        <taxon>Bacteria</taxon>
        <taxon>Bacillati</taxon>
        <taxon>Actinomycetota</taxon>
        <taxon>Actinomycetes</taxon>
        <taxon>Kitasatosporales</taxon>
        <taxon>Streptomycetaceae</taxon>
        <taxon>Streptomyces</taxon>
    </lineage>
</organism>
<evidence type="ECO:0000313" key="1">
    <source>
        <dbReference type="EMBL" id="CAH9419898.1"/>
    </source>
</evidence>
<dbReference type="RefSeq" id="WP_318575617.1">
    <property type="nucleotide sequence ID" value="NZ_CAKXYP010000028.1"/>
</dbReference>
<protein>
    <submittedName>
        <fullName evidence="1">Biotin carboxylase of acetyl-CoA carboxylase</fullName>
    </submittedName>
</protein>